<evidence type="ECO:0000313" key="3">
    <source>
        <dbReference type="Proteomes" id="UP000542776"/>
    </source>
</evidence>
<protein>
    <submittedName>
        <fullName evidence="2">Uncharacterized protein YcfJ</fullName>
    </submittedName>
</protein>
<evidence type="ECO:0000259" key="1">
    <source>
        <dbReference type="Pfam" id="PF13441"/>
    </source>
</evidence>
<dbReference type="PROSITE" id="PS51257">
    <property type="entry name" value="PROKAR_LIPOPROTEIN"/>
    <property type="match status" value="1"/>
</dbReference>
<gene>
    <name evidence="2" type="ORF">GGR04_002051</name>
</gene>
<dbReference type="RefSeq" id="WP_183199745.1">
    <property type="nucleotide sequence ID" value="NZ_JACIEK010000004.1"/>
</dbReference>
<feature type="domain" description="YMGG-like Gly-zipper" evidence="1">
    <location>
        <begin position="26"/>
        <end position="67"/>
    </location>
</feature>
<evidence type="ECO:0000313" key="2">
    <source>
        <dbReference type="EMBL" id="MBB3998212.1"/>
    </source>
</evidence>
<dbReference type="EMBL" id="JACIEK010000004">
    <property type="protein sequence ID" value="MBB3998212.1"/>
    <property type="molecule type" value="Genomic_DNA"/>
</dbReference>
<comment type="caution">
    <text evidence="2">The sequence shown here is derived from an EMBL/GenBank/DDBJ whole genome shotgun (WGS) entry which is preliminary data.</text>
</comment>
<organism evidence="2 3">
    <name type="scientific">Aureimonas pseudogalii</name>
    <dbReference type="NCBI Taxonomy" id="1744844"/>
    <lineage>
        <taxon>Bacteria</taxon>
        <taxon>Pseudomonadati</taxon>
        <taxon>Pseudomonadota</taxon>
        <taxon>Alphaproteobacteria</taxon>
        <taxon>Hyphomicrobiales</taxon>
        <taxon>Aurantimonadaceae</taxon>
        <taxon>Aureimonas</taxon>
    </lineage>
</organism>
<sequence length="75" mass="6920">MIALWKPALALGAVLMASTGCTTTERTVGGAAIGGVGGAVVGDAIGGSGGAVIGGLAGGTAGAVIGRNSGRRGYY</sequence>
<reference evidence="2 3" key="1">
    <citation type="submission" date="2020-08" db="EMBL/GenBank/DDBJ databases">
        <title>Genomic Encyclopedia of Type Strains, Phase IV (KMG-IV): sequencing the most valuable type-strain genomes for metagenomic binning, comparative biology and taxonomic classification.</title>
        <authorList>
            <person name="Goeker M."/>
        </authorList>
    </citation>
    <scope>NUCLEOTIDE SEQUENCE [LARGE SCALE GENOMIC DNA]</scope>
    <source>
        <strain evidence="2 3">DSM 102238</strain>
    </source>
</reference>
<keyword evidence="3" id="KW-1185">Reference proteome</keyword>
<dbReference type="Pfam" id="PF13441">
    <property type="entry name" value="Gly-zipper_YMGG"/>
    <property type="match status" value="1"/>
</dbReference>
<name>A0A7W6EBF4_9HYPH</name>
<accession>A0A7W6EBF4</accession>
<dbReference type="Proteomes" id="UP000542776">
    <property type="component" value="Unassembled WGS sequence"/>
</dbReference>
<proteinExistence type="predicted"/>
<dbReference type="InterPro" id="IPR027367">
    <property type="entry name" value="Gly-zipper_YMGG"/>
</dbReference>
<dbReference type="AlphaFoldDB" id="A0A7W6EBF4"/>